<sequence>MVMTGERVSTAGLWSSPSVWPVLLEPILAGIPDSSDIPNSSDTPATADVPLADGARDEAVNESLCAMIDLERGKSYLAYEMYGQAWRVAQSVRRVESSGTDHSWLLCDEHAQVAARFAHCLSLSQRAAEELLSHAIALHTRLPRVLLALRDGQISADLVKVVISHTELVDGREIAADVDAEIAVELGLHRGAWLWWSVATMVDRIVFRHDRDAVRERRRRATDGREMTARPTRDEMGRLSVTMSAEDMAVAVAGVRRLA</sequence>
<gene>
    <name evidence="2" type="ORF">EF294_12395</name>
</gene>
<dbReference type="Proteomes" id="UP000267536">
    <property type="component" value="Unassembled WGS sequence"/>
</dbReference>
<feature type="domain" description="DUF222" evidence="1">
    <location>
        <begin position="109"/>
        <end position="249"/>
    </location>
</feature>
<dbReference type="InterPro" id="IPR003870">
    <property type="entry name" value="DUF222"/>
</dbReference>
<dbReference type="AlphaFoldDB" id="A0A3N4GCW1"/>
<evidence type="ECO:0000313" key="2">
    <source>
        <dbReference type="EMBL" id="RPA60025.1"/>
    </source>
</evidence>
<protein>
    <submittedName>
        <fullName evidence="2">DUF222 domain-containing protein</fullName>
    </submittedName>
</protein>
<keyword evidence="3" id="KW-1185">Reference proteome</keyword>
<dbReference type="Pfam" id="PF02720">
    <property type="entry name" value="DUF222"/>
    <property type="match status" value="1"/>
</dbReference>
<reference evidence="2 3" key="1">
    <citation type="submission" date="2018-11" db="EMBL/GenBank/DDBJ databases">
        <title>Draft genome sequence of Gordonia sp. RS15-1S isolated from rice stems.</title>
        <authorList>
            <person name="Muangham S."/>
        </authorList>
    </citation>
    <scope>NUCLEOTIDE SEQUENCE [LARGE SCALE GENOMIC DNA]</scope>
    <source>
        <strain evidence="2 3">RS15-1S</strain>
    </source>
</reference>
<dbReference type="EMBL" id="RKMH01000008">
    <property type="protein sequence ID" value="RPA60025.1"/>
    <property type="molecule type" value="Genomic_DNA"/>
</dbReference>
<comment type="caution">
    <text evidence="2">The sequence shown here is derived from an EMBL/GenBank/DDBJ whole genome shotgun (WGS) entry which is preliminary data.</text>
</comment>
<accession>A0A3N4GCW1</accession>
<evidence type="ECO:0000259" key="1">
    <source>
        <dbReference type="Pfam" id="PF02720"/>
    </source>
</evidence>
<evidence type="ECO:0000313" key="3">
    <source>
        <dbReference type="Proteomes" id="UP000267536"/>
    </source>
</evidence>
<proteinExistence type="predicted"/>
<organism evidence="2 3">
    <name type="scientific">Gordonia oryzae</name>
    <dbReference type="NCBI Taxonomy" id="2487349"/>
    <lineage>
        <taxon>Bacteria</taxon>
        <taxon>Bacillati</taxon>
        <taxon>Actinomycetota</taxon>
        <taxon>Actinomycetes</taxon>
        <taxon>Mycobacteriales</taxon>
        <taxon>Gordoniaceae</taxon>
        <taxon>Gordonia</taxon>
    </lineage>
</organism>
<name>A0A3N4GCW1_9ACTN</name>